<feature type="chain" id="PRO_5027669002" evidence="1">
    <location>
        <begin position="19"/>
        <end position="197"/>
    </location>
</feature>
<sequence>MKVLMTLSLFLLSFVSLAQVKVLPAEVQIKTAVLAAPEDQRENATVYGYDDSGNLVPLRKGNGNLICIADDPTQKGVNVACYSTKLEPFMARGRQLVAEGKSEMEKREIRQREADSGELQMPDAPSMLYIYSGNEEDCDQNTGELKNGNFRYVIYIPYATAESTGLPTKPFAPGMPWLMDPGTHRAHIMVTPKQQQE</sequence>
<dbReference type="AlphaFoldDB" id="A0A7C2M7Q6"/>
<evidence type="ECO:0000313" key="2">
    <source>
        <dbReference type="EMBL" id="HER39919.1"/>
    </source>
</evidence>
<evidence type="ECO:0000256" key="1">
    <source>
        <dbReference type="SAM" id="SignalP"/>
    </source>
</evidence>
<dbReference type="EMBL" id="DSEE01000132">
    <property type="protein sequence ID" value="HER39919.1"/>
    <property type="molecule type" value="Genomic_DNA"/>
</dbReference>
<accession>A0A7C2M7Q6</accession>
<organism evidence="2">
    <name type="scientific">Salinimicrobium catena</name>
    <dbReference type="NCBI Taxonomy" id="390640"/>
    <lineage>
        <taxon>Bacteria</taxon>
        <taxon>Pseudomonadati</taxon>
        <taxon>Bacteroidota</taxon>
        <taxon>Flavobacteriia</taxon>
        <taxon>Flavobacteriales</taxon>
        <taxon>Flavobacteriaceae</taxon>
        <taxon>Salinimicrobium</taxon>
    </lineage>
</organism>
<name>A0A7C2M7Q6_9FLAO</name>
<comment type="caution">
    <text evidence="2">The sequence shown here is derived from an EMBL/GenBank/DDBJ whole genome shotgun (WGS) entry which is preliminary data.</text>
</comment>
<reference evidence="2" key="1">
    <citation type="journal article" date="2020" name="mSystems">
        <title>Genome- and Community-Level Interaction Insights into Carbon Utilization and Element Cycling Functions of Hydrothermarchaeota in Hydrothermal Sediment.</title>
        <authorList>
            <person name="Zhou Z."/>
            <person name="Liu Y."/>
            <person name="Xu W."/>
            <person name="Pan J."/>
            <person name="Luo Z.H."/>
            <person name="Li M."/>
        </authorList>
    </citation>
    <scope>NUCLEOTIDE SEQUENCE [LARGE SCALE GENOMIC DNA]</scope>
    <source>
        <strain evidence="2">SpSt-1235</strain>
    </source>
</reference>
<protein>
    <submittedName>
        <fullName evidence="2">Uncharacterized protein</fullName>
    </submittedName>
</protein>
<gene>
    <name evidence="2" type="ORF">ENO10_01725</name>
</gene>
<proteinExistence type="predicted"/>
<keyword evidence="1" id="KW-0732">Signal</keyword>
<feature type="signal peptide" evidence="1">
    <location>
        <begin position="1"/>
        <end position="18"/>
    </location>
</feature>
<dbReference type="Proteomes" id="UP000885753">
    <property type="component" value="Unassembled WGS sequence"/>
</dbReference>